<accession>A0ABU2BLZ4</accession>
<protein>
    <recommendedName>
        <fullName evidence="5">Lipoprotein</fullName>
    </recommendedName>
</protein>
<keyword evidence="2" id="KW-0732">Signal</keyword>
<organism evidence="3 4">
    <name type="scientific">Paeniglutamicibacter sulfureus</name>
    <dbReference type="NCBI Taxonomy" id="43666"/>
    <lineage>
        <taxon>Bacteria</taxon>
        <taxon>Bacillati</taxon>
        <taxon>Actinomycetota</taxon>
        <taxon>Actinomycetes</taxon>
        <taxon>Micrococcales</taxon>
        <taxon>Micrococcaceae</taxon>
        <taxon>Paeniglutamicibacter</taxon>
    </lineage>
</organism>
<dbReference type="RefSeq" id="WP_310292244.1">
    <property type="nucleotide sequence ID" value="NZ_BAAAWO010000001.1"/>
</dbReference>
<comment type="caution">
    <text evidence="3">The sequence shown here is derived from an EMBL/GenBank/DDBJ whole genome shotgun (WGS) entry which is preliminary data.</text>
</comment>
<gene>
    <name evidence="3" type="ORF">J2S64_003368</name>
</gene>
<evidence type="ECO:0000256" key="2">
    <source>
        <dbReference type="SAM" id="SignalP"/>
    </source>
</evidence>
<keyword evidence="4" id="KW-1185">Reference proteome</keyword>
<name>A0ABU2BLZ4_9MICC</name>
<reference evidence="3 4" key="1">
    <citation type="submission" date="2023-07" db="EMBL/GenBank/DDBJ databases">
        <title>Sequencing the genomes of 1000 actinobacteria strains.</title>
        <authorList>
            <person name="Klenk H.-P."/>
        </authorList>
    </citation>
    <scope>NUCLEOTIDE SEQUENCE [LARGE SCALE GENOMIC DNA]</scope>
    <source>
        <strain evidence="3 4">DSM 20167</strain>
    </source>
</reference>
<dbReference type="PROSITE" id="PS51257">
    <property type="entry name" value="PROKAR_LIPOPROTEIN"/>
    <property type="match status" value="1"/>
</dbReference>
<feature type="signal peptide" evidence="2">
    <location>
        <begin position="1"/>
        <end position="19"/>
    </location>
</feature>
<sequence>MLHPRAALPAGLCLMFLLAGCTPLVDEPLPAPTATAPDSGPSLIPEVKVFRIDPAPRGEESGPRPPTHADLLEQGKSPLPGARPGSEKVLMHFHGKGDARIMLPHQRSGALLWLLVHCESPSPLTVQSFDLRGIAVVRYDLEPCGIAEGGGGAEDGTSTFVQVWTGPNVEYDLTVISSEQGTG</sequence>
<dbReference type="EMBL" id="JAVDYI010000001">
    <property type="protein sequence ID" value="MDR7359677.1"/>
    <property type="molecule type" value="Genomic_DNA"/>
</dbReference>
<feature type="region of interest" description="Disordered" evidence="1">
    <location>
        <begin position="54"/>
        <end position="85"/>
    </location>
</feature>
<proteinExistence type="predicted"/>
<evidence type="ECO:0000256" key="1">
    <source>
        <dbReference type="SAM" id="MobiDB-lite"/>
    </source>
</evidence>
<evidence type="ECO:0000313" key="3">
    <source>
        <dbReference type="EMBL" id="MDR7359677.1"/>
    </source>
</evidence>
<evidence type="ECO:0000313" key="4">
    <source>
        <dbReference type="Proteomes" id="UP001183817"/>
    </source>
</evidence>
<feature type="chain" id="PRO_5046785509" description="Lipoprotein" evidence="2">
    <location>
        <begin position="20"/>
        <end position="183"/>
    </location>
</feature>
<dbReference type="Proteomes" id="UP001183817">
    <property type="component" value="Unassembled WGS sequence"/>
</dbReference>
<evidence type="ECO:0008006" key="5">
    <source>
        <dbReference type="Google" id="ProtNLM"/>
    </source>
</evidence>